<keyword evidence="5 8" id="KW-0732">Signal</keyword>
<protein>
    <submittedName>
        <fullName evidence="10">YadA-like C-terminal region</fullName>
    </submittedName>
</protein>
<gene>
    <name evidence="10" type="ORF">SAMN05518863_106184</name>
</gene>
<dbReference type="EMBL" id="FOSD01000006">
    <property type="protein sequence ID" value="SFK34278.1"/>
    <property type="molecule type" value="Genomic_DNA"/>
</dbReference>
<dbReference type="Proteomes" id="UP000198841">
    <property type="component" value="Unassembled WGS sequence"/>
</dbReference>
<reference evidence="10 11" key="1">
    <citation type="submission" date="2016-10" db="EMBL/GenBank/DDBJ databases">
        <authorList>
            <person name="Varghese N."/>
            <person name="Submissions S."/>
        </authorList>
    </citation>
    <scope>NUCLEOTIDE SEQUENCE [LARGE SCALE GENOMIC DNA]</scope>
    <source>
        <strain evidence="10 11">YR512</strain>
    </source>
</reference>
<keyword evidence="3" id="KW-1134">Transmembrane beta strand</keyword>
<dbReference type="InterPro" id="IPR045584">
    <property type="entry name" value="Pilin-like"/>
</dbReference>
<comment type="caution">
    <text evidence="10">The sequence shown here is derived from an EMBL/GenBank/DDBJ whole genome shotgun (WGS) entry which is preliminary data.</text>
</comment>
<dbReference type="RefSeq" id="WP_091003953.1">
    <property type="nucleotide sequence ID" value="NZ_FOSD01000006.1"/>
</dbReference>
<keyword evidence="7" id="KW-0998">Cell outer membrane</keyword>
<evidence type="ECO:0000256" key="7">
    <source>
        <dbReference type="ARBA" id="ARBA00023237"/>
    </source>
</evidence>
<keyword evidence="6" id="KW-0472">Membrane</keyword>
<dbReference type="InterPro" id="IPR005594">
    <property type="entry name" value="YadA_C"/>
</dbReference>
<dbReference type="Pfam" id="PF03895">
    <property type="entry name" value="YadA_anchor"/>
    <property type="match status" value="1"/>
</dbReference>
<proteinExistence type="predicted"/>
<dbReference type="Gene3D" id="3.30.1300.30">
    <property type="entry name" value="GSPII I/J protein-like"/>
    <property type="match status" value="1"/>
</dbReference>
<evidence type="ECO:0000313" key="11">
    <source>
        <dbReference type="Proteomes" id="UP000198841"/>
    </source>
</evidence>
<name>A0A1I3YQZ5_9GAMM</name>
<evidence type="ECO:0000259" key="9">
    <source>
        <dbReference type="Pfam" id="PF03895"/>
    </source>
</evidence>
<evidence type="ECO:0000256" key="4">
    <source>
        <dbReference type="ARBA" id="ARBA00022692"/>
    </source>
</evidence>
<comment type="subcellular location">
    <subcellularLocation>
        <location evidence="2">Cell outer membrane</location>
    </subcellularLocation>
    <subcellularLocation>
        <location evidence="1">Cell surface</location>
    </subcellularLocation>
</comment>
<evidence type="ECO:0000256" key="5">
    <source>
        <dbReference type="ARBA" id="ARBA00022729"/>
    </source>
</evidence>
<evidence type="ECO:0000313" key="10">
    <source>
        <dbReference type="EMBL" id="SFK34278.1"/>
    </source>
</evidence>
<feature type="domain" description="Trimeric autotransporter adhesin YadA-like C-terminal membrane anchor" evidence="9">
    <location>
        <begin position="189"/>
        <end position="243"/>
    </location>
</feature>
<organism evidence="10 11">
    <name type="scientific">Candidatus Pantoea symbiotica</name>
    <dbReference type="NCBI Taxonomy" id="1884370"/>
    <lineage>
        <taxon>Bacteria</taxon>
        <taxon>Pseudomonadati</taxon>
        <taxon>Pseudomonadota</taxon>
        <taxon>Gammaproteobacteria</taxon>
        <taxon>Enterobacterales</taxon>
        <taxon>Erwiniaceae</taxon>
        <taxon>Pantoea</taxon>
    </lineage>
</organism>
<keyword evidence="11" id="KW-1185">Reference proteome</keyword>
<accession>A0A1I3YQZ5</accession>
<feature type="signal peptide" evidence="8">
    <location>
        <begin position="1"/>
        <end position="22"/>
    </location>
</feature>
<evidence type="ECO:0000256" key="2">
    <source>
        <dbReference type="ARBA" id="ARBA00004442"/>
    </source>
</evidence>
<dbReference type="SUPFAM" id="SSF54523">
    <property type="entry name" value="Pili subunits"/>
    <property type="match status" value="1"/>
</dbReference>
<evidence type="ECO:0000256" key="1">
    <source>
        <dbReference type="ARBA" id="ARBA00004241"/>
    </source>
</evidence>
<evidence type="ECO:0000256" key="8">
    <source>
        <dbReference type="SAM" id="SignalP"/>
    </source>
</evidence>
<evidence type="ECO:0000256" key="3">
    <source>
        <dbReference type="ARBA" id="ARBA00022452"/>
    </source>
</evidence>
<evidence type="ECO:0000256" key="6">
    <source>
        <dbReference type="ARBA" id="ARBA00023136"/>
    </source>
</evidence>
<feature type="chain" id="PRO_5045624916" evidence="8">
    <location>
        <begin position="23"/>
        <end position="243"/>
    </location>
</feature>
<sequence length="243" mass="26918">MKNRIFITSLLAFINLPAPSYASFCIANSCFEDLADLKKQFIGLQKTIIKTHSDVLNHNEQLPVIKNDIKGNKEDINKNSSDIKSIKDDTFKNKASNEQNKKEILNNKKGILNNKKGLLNNKVKIEEVHRETQKNSNSLNQLTGEIDEFRQLTNNRFQKIDKTVAKNHKKAMAGISAAMAMNAIPFFNGKDVSVGVGSGSYGGQGSLAIGSQFQMTEIMRSSTYLSYDSNRNLGIAAGISIGW</sequence>
<keyword evidence="4" id="KW-0812">Transmembrane</keyword>